<proteinExistence type="predicted"/>
<organism evidence="2 3">
    <name type="scientific">Amnibacterium setariae</name>
    <dbReference type="NCBI Taxonomy" id="2306585"/>
    <lineage>
        <taxon>Bacteria</taxon>
        <taxon>Bacillati</taxon>
        <taxon>Actinomycetota</taxon>
        <taxon>Actinomycetes</taxon>
        <taxon>Micrococcales</taxon>
        <taxon>Microbacteriaceae</taxon>
        <taxon>Amnibacterium</taxon>
    </lineage>
</organism>
<dbReference type="InterPro" id="IPR002575">
    <property type="entry name" value="Aminoglycoside_PTrfase"/>
</dbReference>
<dbReference type="Gene3D" id="3.90.1200.10">
    <property type="match status" value="1"/>
</dbReference>
<evidence type="ECO:0000313" key="2">
    <source>
        <dbReference type="EMBL" id="RIX26461.1"/>
    </source>
</evidence>
<dbReference type="Pfam" id="PF01636">
    <property type="entry name" value="APH"/>
    <property type="match status" value="1"/>
</dbReference>
<accession>A0A3A1TTP8</accession>
<keyword evidence="3" id="KW-1185">Reference proteome</keyword>
<name>A0A3A1TTP8_9MICO</name>
<evidence type="ECO:0000259" key="1">
    <source>
        <dbReference type="Pfam" id="PF01636"/>
    </source>
</evidence>
<protein>
    <recommendedName>
        <fullName evidence="1">Aminoglycoside phosphotransferase domain-containing protein</fullName>
    </recommendedName>
</protein>
<dbReference type="Proteomes" id="UP000265742">
    <property type="component" value="Unassembled WGS sequence"/>
</dbReference>
<gene>
    <name evidence="2" type="ORF">D1781_16110</name>
</gene>
<dbReference type="AlphaFoldDB" id="A0A3A1TTP8"/>
<comment type="caution">
    <text evidence="2">The sequence shown here is derived from an EMBL/GenBank/DDBJ whole genome shotgun (WGS) entry which is preliminary data.</text>
</comment>
<feature type="domain" description="Aminoglycoside phosphotransferase" evidence="1">
    <location>
        <begin position="120"/>
        <end position="159"/>
    </location>
</feature>
<evidence type="ECO:0000313" key="3">
    <source>
        <dbReference type="Proteomes" id="UP000265742"/>
    </source>
</evidence>
<reference evidence="3" key="1">
    <citation type="submission" date="2018-09" db="EMBL/GenBank/DDBJ databases">
        <authorList>
            <person name="Kim I."/>
        </authorList>
    </citation>
    <scope>NUCLEOTIDE SEQUENCE [LARGE SCALE GENOMIC DNA]</scope>
    <source>
        <strain evidence="3">DD4a</strain>
    </source>
</reference>
<dbReference type="EMBL" id="QXTG01000003">
    <property type="protein sequence ID" value="RIX26461.1"/>
    <property type="molecule type" value="Genomic_DNA"/>
</dbReference>
<sequence length="244" mass="25995">MEGVPLEGGNSNAPVRFGDRVHRVAGPWTPTVHAYLRHLRSHGVDLVPEPFGFDEQGREVLAFLPGAVPAYPLPEPVWSDAFLAQAAAVLRRLHDASVGFAPDDAVWQQPVREPVEVIAVNDFAPHNLVLDRDAITGVIDLDQAAPGPRVRDLAHLAYRLVPLTAPGNEDGRPTPIQERGRRLRLLAGAYGDVEPGAIAGAVGPLLDDLAEHAAARGLPDHAALYVGDAVHHRAALDAVLHGVG</sequence>
<dbReference type="InterPro" id="IPR011009">
    <property type="entry name" value="Kinase-like_dom_sf"/>
</dbReference>
<dbReference type="SUPFAM" id="SSF56112">
    <property type="entry name" value="Protein kinase-like (PK-like)"/>
    <property type="match status" value="1"/>
</dbReference>